<reference evidence="1" key="1">
    <citation type="journal article" date="2015" name="Nature">
        <title>Complex archaea that bridge the gap between prokaryotes and eukaryotes.</title>
        <authorList>
            <person name="Spang A."/>
            <person name="Saw J.H."/>
            <person name="Jorgensen S.L."/>
            <person name="Zaremba-Niedzwiedzka K."/>
            <person name="Martijn J."/>
            <person name="Lind A.E."/>
            <person name="van Eijk R."/>
            <person name="Schleper C."/>
            <person name="Guy L."/>
            <person name="Ettema T.J."/>
        </authorList>
    </citation>
    <scope>NUCLEOTIDE SEQUENCE</scope>
</reference>
<proteinExistence type="predicted"/>
<organism evidence="1">
    <name type="scientific">marine sediment metagenome</name>
    <dbReference type="NCBI Taxonomy" id="412755"/>
    <lineage>
        <taxon>unclassified sequences</taxon>
        <taxon>metagenomes</taxon>
        <taxon>ecological metagenomes</taxon>
    </lineage>
</organism>
<accession>A0A0F9Y2D8</accession>
<dbReference type="AlphaFoldDB" id="A0A0F9Y2D8"/>
<comment type="caution">
    <text evidence="1">The sequence shown here is derived from an EMBL/GenBank/DDBJ whole genome shotgun (WGS) entry which is preliminary data.</text>
</comment>
<name>A0A0F9Y2D8_9ZZZZ</name>
<dbReference type="EMBL" id="LAZR01000017">
    <property type="protein sequence ID" value="KKO06047.1"/>
    <property type="molecule type" value="Genomic_DNA"/>
</dbReference>
<evidence type="ECO:0000313" key="1">
    <source>
        <dbReference type="EMBL" id="KKO06047.1"/>
    </source>
</evidence>
<sequence length="120" mass="13614">MNDINPIYQNDFGIAFQWKKDKPSQSKKVQVIFRDIGLLLTQSELRYFSKCITDTIENGKGNLCGDCKTKETCRSLLLNSPAHQITFAVSFQEAIEIRDLISGTLFKLELDSFFGELGID</sequence>
<gene>
    <name evidence="1" type="ORF">LCGC14_0070600</name>
</gene>
<protein>
    <submittedName>
        <fullName evidence="1">Uncharacterized protein</fullName>
    </submittedName>
</protein>